<dbReference type="CDD" id="cd09972">
    <property type="entry name" value="LOTUS_TDRD_OSKAR"/>
    <property type="match status" value="1"/>
</dbReference>
<evidence type="ECO:0000256" key="1">
    <source>
        <dbReference type="SAM" id="MobiDB-lite"/>
    </source>
</evidence>
<dbReference type="InterPro" id="IPR041966">
    <property type="entry name" value="LOTUS-like"/>
</dbReference>
<reference evidence="3" key="2">
    <citation type="submission" date="2020-05" db="UniProtKB">
        <authorList>
            <consortium name="EnsemblMetazoa"/>
        </authorList>
    </citation>
    <scope>IDENTIFICATION</scope>
    <source>
        <strain evidence="3">ACHKN1017</strain>
    </source>
</reference>
<dbReference type="STRING" id="43041.A0A182JWN1"/>
<dbReference type="EnsemblMetazoa" id="ACHR002913-RA">
    <property type="protein sequence ID" value="ACHR002913-PA"/>
    <property type="gene ID" value="ACHR002913"/>
</dbReference>
<feature type="region of interest" description="Disordered" evidence="1">
    <location>
        <begin position="209"/>
        <end position="240"/>
    </location>
</feature>
<evidence type="ECO:0000259" key="2">
    <source>
        <dbReference type="PROSITE" id="PS51644"/>
    </source>
</evidence>
<feature type="domain" description="HTH OST-type" evidence="2">
    <location>
        <begin position="1"/>
        <end position="75"/>
    </location>
</feature>
<organism evidence="3 4">
    <name type="scientific">Anopheles christyi</name>
    <dbReference type="NCBI Taxonomy" id="43041"/>
    <lineage>
        <taxon>Eukaryota</taxon>
        <taxon>Metazoa</taxon>
        <taxon>Ecdysozoa</taxon>
        <taxon>Arthropoda</taxon>
        <taxon>Hexapoda</taxon>
        <taxon>Insecta</taxon>
        <taxon>Pterygota</taxon>
        <taxon>Neoptera</taxon>
        <taxon>Endopterygota</taxon>
        <taxon>Diptera</taxon>
        <taxon>Nematocera</taxon>
        <taxon>Culicoidea</taxon>
        <taxon>Culicidae</taxon>
        <taxon>Anophelinae</taxon>
        <taxon>Anopheles</taxon>
    </lineage>
</organism>
<dbReference type="PROSITE" id="PS51644">
    <property type="entry name" value="HTH_OST"/>
    <property type="match status" value="1"/>
</dbReference>
<protein>
    <submittedName>
        <fullName evidence="3">HTH OST-type domain-containing protein</fullName>
    </submittedName>
</protein>
<proteinExistence type="predicted"/>
<dbReference type="VEuPathDB" id="VectorBase:ACHR002913"/>
<keyword evidence="4" id="KW-1185">Reference proteome</keyword>
<dbReference type="Proteomes" id="UP000075881">
    <property type="component" value="Unassembled WGS sequence"/>
</dbReference>
<name>A0A182JWN1_9DIPT</name>
<feature type="region of interest" description="Disordered" evidence="1">
    <location>
        <begin position="86"/>
        <end position="157"/>
    </location>
</feature>
<evidence type="ECO:0000313" key="4">
    <source>
        <dbReference type="Proteomes" id="UP000075881"/>
    </source>
</evidence>
<dbReference type="AlphaFoldDB" id="A0A182JWN1"/>
<feature type="compositionally biased region" description="Polar residues" evidence="1">
    <location>
        <begin position="140"/>
        <end position="155"/>
    </location>
</feature>
<reference evidence="4" key="1">
    <citation type="submission" date="2013-03" db="EMBL/GenBank/DDBJ databases">
        <title>The Genome Sequence of Anopheles christyi ACHKN1017.</title>
        <authorList>
            <consortium name="The Broad Institute Genomics Platform"/>
            <person name="Neafsey D.E."/>
            <person name="Besansky N."/>
            <person name="Walker B."/>
            <person name="Young S.K."/>
            <person name="Zeng Q."/>
            <person name="Gargeya S."/>
            <person name="Fitzgerald M."/>
            <person name="Haas B."/>
            <person name="Abouelleil A."/>
            <person name="Allen A.W."/>
            <person name="Alvarado L."/>
            <person name="Arachchi H.M."/>
            <person name="Berlin A.M."/>
            <person name="Chapman S.B."/>
            <person name="Gainer-Dewar J."/>
            <person name="Goldberg J."/>
            <person name="Griggs A."/>
            <person name="Gujja S."/>
            <person name="Hansen M."/>
            <person name="Howarth C."/>
            <person name="Imamovic A."/>
            <person name="Ireland A."/>
            <person name="Larimer J."/>
            <person name="McCowan C."/>
            <person name="Murphy C."/>
            <person name="Pearson M."/>
            <person name="Poon T.W."/>
            <person name="Priest M."/>
            <person name="Roberts A."/>
            <person name="Saif S."/>
            <person name="Shea T."/>
            <person name="Sisk P."/>
            <person name="Sykes S."/>
            <person name="Wortman J."/>
            <person name="Nusbaum C."/>
            <person name="Birren B."/>
        </authorList>
    </citation>
    <scope>NUCLEOTIDE SEQUENCE [LARGE SCALE GENOMIC DNA]</scope>
    <source>
        <strain evidence="4">ACHKN1017</strain>
    </source>
</reference>
<dbReference type="Gene3D" id="3.30.420.610">
    <property type="entry name" value="LOTUS domain-like"/>
    <property type="match status" value="1"/>
</dbReference>
<dbReference type="Pfam" id="PF12872">
    <property type="entry name" value="OST-HTH"/>
    <property type="match status" value="1"/>
</dbReference>
<feature type="compositionally biased region" description="Low complexity" evidence="1">
    <location>
        <begin position="116"/>
        <end position="139"/>
    </location>
</feature>
<sequence>MRELKAILRSLVISNTERGMSASQLDRDFKSIEGRSIPFRDHGFQSLDAMLRTMTDVVKVMGNGTSATIYPVISEKNQHILALVEKSKKNKRKKSNYIPSYVRKTSANPLSKPKGNYFNENNYNCNNNNNDSNKNPNGNGRATNGGQNISAPQPSNRREHLTITIPNDTNEQFNMFWTAIQPMLNTHHNQNNQQAWINQYGYNNAQHFQNNRNGNQQCYSNNKNVRTGQRTKSNSRASAPHCMNNNDFSSGYRVGYYSHYHGNGYFNGNSYTGAGYPNQQNFPINYYSGYGYSNFQTNVYNNGWEFIIDLRFRIHTSAFETVKC</sequence>
<dbReference type="InterPro" id="IPR025605">
    <property type="entry name" value="OST-HTH/LOTUS_dom"/>
</dbReference>
<accession>A0A182JWN1</accession>
<evidence type="ECO:0000313" key="3">
    <source>
        <dbReference type="EnsemblMetazoa" id="ACHR002913-PA"/>
    </source>
</evidence>